<dbReference type="InterPro" id="IPR036514">
    <property type="entry name" value="SGNH_hydro_sf"/>
</dbReference>
<dbReference type="Gene3D" id="3.40.50.720">
    <property type="entry name" value="NAD(P)-binding Rossmann-like Domain"/>
    <property type="match status" value="1"/>
</dbReference>
<dbReference type="Pfam" id="PF04914">
    <property type="entry name" value="DltD"/>
    <property type="match status" value="1"/>
</dbReference>
<dbReference type="RefSeq" id="WP_169281463.1">
    <property type="nucleotide sequence ID" value="NZ_CP051680.1"/>
</dbReference>
<organism evidence="1 2">
    <name type="scientific">Cohnella herbarum</name>
    <dbReference type="NCBI Taxonomy" id="2728023"/>
    <lineage>
        <taxon>Bacteria</taxon>
        <taxon>Bacillati</taxon>
        <taxon>Bacillota</taxon>
        <taxon>Bacilli</taxon>
        <taxon>Bacillales</taxon>
        <taxon>Paenibacillaceae</taxon>
        <taxon>Cohnella</taxon>
    </lineage>
</organism>
<dbReference type="SUPFAM" id="SSF52266">
    <property type="entry name" value="SGNH hydrolase"/>
    <property type="match status" value="1"/>
</dbReference>
<dbReference type="EMBL" id="CP051680">
    <property type="protein sequence ID" value="QJD85198.1"/>
    <property type="molecule type" value="Genomic_DNA"/>
</dbReference>
<evidence type="ECO:0000313" key="2">
    <source>
        <dbReference type="Proteomes" id="UP000502248"/>
    </source>
</evidence>
<dbReference type="InterPro" id="IPR006998">
    <property type="entry name" value="DltD"/>
</dbReference>
<protein>
    <submittedName>
        <fullName evidence="1">Uncharacterized protein</fullName>
    </submittedName>
</protein>
<dbReference type="AlphaFoldDB" id="A0A7Z2VLC0"/>
<reference evidence="1 2" key="1">
    <citation type="submission" date="2020-04" db="EMBL/GenBank/DDBJ databases">
        <title>Genome sequencing of novel species.</title>
        <authorList>
            <person name="Heo J."/>
            <person name="Kim S.-J."/>
            <person name="Kim J.-S."/>
            <person name="Hong S.-B."/>
            <person name="Kwon S.-W."/>
        </authorList>
    </citation>
    <scope>NUCLEOTIDE SEQUENCE [LARGE SCALE GENOMIC DNA]</scope>
    <source>
        <strain evidence="1 2">MFER-1</strain>
    </source>
</reference>
<name>A0A7Z2VLC0_9BACL</name>
<accession>A0A7Z2VLC0</accession>
<sequence>MKKVIIYGIGSGCNRVLHHLKEDVIIVAYTDSYQAGQLYKGMKVLPPLHAVQLDYDYILVASSAFSEISKQLVTLGVEEFKILPAVDFVMHNNIPEELYKTTITGLSYAKGILSHQLAQPAANLAAPSQDLFMDYCWLESYLDRCKEYNFKPKTAVIGLAYYSFDYDLFKSNFINQPSRSLVGLYSRLNLIRDKIKEHSLDRFILADQHCETFMREIHELKSLFQLKEVDDTSCFRVGQNLEIAREELGRRHSNRSYKETVEENIEILSKYLSLLSENEIKPIVIISPQLKEYRIGFGDKKADEFKNIVWGIQQQFDFQMIDLYDSSDFNYNYFADYDHLNTNGYLKLTNILNEVIALK</sequence>
<gene>
    <name evidence="1" type="ORF">HH215_19810</name>
</gene>
<keyword evidence="2" id="KW-1185">Reference proteome</keyword>
<evidence type="ECO:0000313" key="1">
    <source>
        <dbReference type="EMBL" id="QJD85198.1"/>
    </source>
</evidence>
<proteinExistence type="predicted"/>
<dbReference type="KEGG" id="cheb:HH215_19810"/>
<dbReference type="Gene3D" id="3.40.50.1110">
    <property type="entry name" value="SGNH hydrolase"/>
    <property type="match status" value="1"/>
</dbReference>
<dbReference type="Proteomes" id="UP000502248">
    <property type="component" value="Chromosome"/>
</dbReference>